<evidence type="ECO:0000256" key="1">
    <source>
        <dbReference type="SAM" id="SignalP"/>
    </source>
</evidence>
<keyword evidence="1" id="KW-0732">Signal</keyword>
<protein>
    <recommendedName>
        <fullName evidence="4">PEP-CTERM protein-sorting domain-containing protein</fullName>
    </recommendedName>
</protein>
<dbReference type="PROSITE" id="PS51257">
    <property type="entry name" value="PROKAR_LIPOPROTEIN"/>
    <property type="match status" value="1"/>
</dbReference>
<reference evidence="3" key="1">
    <citation type="journal article" date="2019" name="Int. J. Syst. Evol. Microbiol.">
        <title>The Global Catalogue of Microorganisms (GCM) 10K type strain sequencing project: providing services to taxonomists for standard genome sequencing and annotation.</title>
        <authorList>
            <consortium name="The Broad Institute Genomics Platform"/>
            <consortium name="The Broad Institute Genome Sequencing Center for Infectious Disease"/>
            <person name="Wu L."/>
            <person name="Ma J."/>
        </authorList>
    </citation>
    <scope>NUCLEOTIDE SEQUENCE [LARGE SCALE GENOMIC DNA]</scope>
    <source>
        <strain evidence="3">KCTC 32239</strain>
    </source>
</reference>
<accession>A0ABQ3AXE8</accession>
<dbReference type="Proteomes" id="UP000619761">
    <property type="component" value="Unassembled WGS sequence"/>
</dbReference>
<sequence length="209" mass="21624">MKLFKFAAGVFLLTACLSQATHASLISSATSTFGGAAIDFEGQVEGTIISNQYAGSGVIFSQVDSGTPQIDNLPFLYGYNASSGTGVLTGSTNGGAPYPTVAGLVLSLVNSGSGIEFWLGDTSPLGQYSIKAYNSSNTLLESFIVSSGSFVGFTNLATLKWVSVDSSVSNDAFAIDDVRIKSTVSVDESSGLALIALGLLALGMRRFRK</sequence>
<keyword evidence="3" id="KW-1185">Reference proteome</keyword>
<feature type="chain" id="PRO_5047090936" description="PEP-CTERM protein-sorting domain-containing protein" evidence="1">
    <location>
        <begin position="24"/>
        <end position="209"/>
    </location>
</feature>
<proteinExistence type="predicted"/>
<gene>
    <name evidence="2" type="ORF">GCM10011613_08930</name>
</gene>
<comment type="caution">
    <text evidence="2">The sequence shown here is derived from an EMBL/GenBank/DDBJ whole genome shotgun (WGS) entry which is preliminary data.</text>
</comment>
<evidence type="ECO:0008006" key="4">
    <source>
        <dbReference type="Google" id="ProtNLM"/>
    </source>
</evidence>
<name>A0ABQ3AXE8_9GAMM</name>
<evidence type="ECO:0000313" key="3">
    <source>
        <dbReference type="Proteomes" id="UP000619761"/>
    </source>
</evidence>
<evidence type="ECO:0000313" key="2">
    <source>
        <dbReference type="EMBL" id="GGY67068.1"/>
    </source>
</evidence>
<feature type="signal peptide" evidence="1">
    <location>
        <begin position="1"/>
        <end position="23"/>
    </location>
</feature>
<organism evidence="2 3">
    <name type="scientific">Cellvibrio zantedeschiae</name>
    <dbReference type="NCBI Taxonomy" id="1237077"/>
    <lineage>
        <taxon>Bacteria</taxon>
        <taxon>Pseudomonadati</taxon>
        <taxon>Pseudomonadota</taxon>
        <taxon>Gammaproteobacteria</taxon>
        <taxon>Cellvibrionales</taxon>
        <taxon>Cellvibrionaceae</taxon>
        <taxon>Cellvibrio</taxon>
    </lineage>
</organism>
<dbReference type="EMBL" id="BMYZ01000001">
    <property type="protein sequence ID" value="GGY67068.1"/>
    <property type="molecule type" value="Genomic_DNA"/>
</dbReference>